<evidence type="ECO:0000259" key="2">
    <source>
        <dbReference type="Pfam" id="PF08327"/>
    </source>
</evidence>
<dbReference type="InterPro" id="IPR023393">
    <property type="entry name" value="START-like_dom_sf"/>
</dbReference>
<dbReference type="RefSeq" id="WP_031505181.1">
    <property type="nucleotide sequence ID" value="NC_022795.1"/>
</dbReference>
<proteinExistence type="inferred from homology"/>
<dbReference type="STRING" id="1123384.AJ81_05585"/>
<keyword evidence="4" id="KW-1185">Reference proteome</keyword>
<evidence type="ECO:0000313" key="3">
    <source>
        <dbReference type="EMBL" id="AJC73754.1"/>
    </source>
</evidence>
<dbReference type="PATRIC" id="fig|1123384.7.peg.1106"/>
<evidence type="ECO:0000256" key="1">
    <source>
        <dbReference type="ARBA" id="ARBA00006817"/>
    </source>
</evidence>
<dbReference type="Proteomes" id="UP000077469">
    <property type="component" value="Chromosome"/>
</dbReference>
<protein>
    <submittedName>
        <fullName evidence="3">ATPase</fullName>
    </submittedName>
</protein>
<comment type="similarity">
    <text evidence="1">Belongs to the AHA1 family.</text>
</comment>
<reference evidence="3 4" key="1">
    <citation type="submission" date="2014-01" db="EMBL/GenBank/DDBJ databases">
        <title>Genome sequencing of Thermotog hypogea.</title>
        <authorList>
            <person name="Zhang X."/>
            <person name="Alvare G."/>
            <person name="Fristensky B."/>
            <person name="Chen L."/>
            <person name="Suen T."/>
            <person name="Chen Q."/>
            <person name="Ma K."/>
        </authorList>
    </citation>
    <scope>NUCLEOTIDE SEQUENCE [LARGE SCALE GENOMIC DNA]</scope>
    <source>
        <strain evidence="3 4">DSM 11164</strain>
    </source>
</reference>
<evidence type="ECO:0000313" key="4">
    <source>
        <dbReference type="Proteomes" id="UP000077469"/>
    </source>
</evidence>
<dbReference type="InterPro" id="IPR013538">
    <property type="entry name" value="ASHA1/2-like_C"/>
</dbReference>
<dbReference type="Gene3D" id="3.30.530.20">
    <property type="match status" value="1"/>
</dbReference>
<dbReference type="SUPFAM" id="SSF55961">
    <property type="entry name" value="Bet v1-like"/>
    <property type="match status" value="1"/>
</dbReference>
<dbReference type="Pfam" id="PF08327">
    <property type="entry name" value="AHSA1"/>
    <property type="match status" value="1"/>
</dbReference>
<dbReference type="OrthoDB" id="2632836at2"/>
<dbReference type="CDD" id="cd07814">
    <property type="entry name" value="SRPBCC_CalC_Aha1-like"/>
    <property type="match status" value="1"/>
</dbReference>
<dbReference type="AlphaFoldDB" id="A0A0X1KRF7"/>
<dbReference type="KEGG" id="phy:AJ81_05585"/>
<gene>
    <name evidence="3" type="ORF">AJ81_05585</name>
</gene>
<dbReference type="PaxDb" id="1123384-AJ81_05585"/>
<name>A0A0X1KRF7_9THEM</name>
<organism evidence="3 4">
    <name type="scientific">Pseudothermotoga hypogea DSM 11164 = NBRC 106472</name>
    <dbReference type="NCBI Taxonomy" id="1123384"/>
    <lineage>
        <taxon>Bacteria</taxon>
        <taxon>Thermotogati</taxon>
        <taxon>Thermotogota</taxon>
        <taxon>Thermotogae</taxon>
        <taxon>Thermotogales</taxon>
        <taxon>Thermotogaceae</taxon>
        <taxon>Pseudothermotoga</taxon>
    </lineage>
</organism>
<accession>A0A0X1KRF7</accession>
<sequence>MLQTVKMHFVEHFNVSVEKLWHLFVNPNGWDPWFTDGMSMETFEGGHIRFRWKRITADEVVEDRGVVIFVETFKVFEFWWYEYEDGFRSRVKMTFVPHGKNESWLKIEDSVLVDGEKELSIALGCAYGWGQMLCLAKAYVERGLILI</sequence>
<dbReference type="EMBL" id="CP007141">
    <property type="protein sequence ID" value="AJC73754.1"/>
    <property type="molecule type" value="Genomic_DNA"/>
</dbReference>
<feature type="domain" description="Activator of Hsp90 ATPase homologue 1/2-like C-terminal" evidence="2">
    <location>
        <begin position="14"/>
        <end position="135"/>
    </location>
</feature>